<name>A0A2S2D0R5_9PROT</name>
<sequence>MRVKFTGRDATWDEVQAEARSRLADCDHVMVADSPYTAECREAYRAYRAALRAINRDFPNPAAVVWPAAPQKVKHADA</sequence>
<protein>
    <recommendedName>
        <fullName evidence="1">Phage tail assembly chaperone-like domain-containing protein</fullName>
    </recommendedName>
</protein>
<proteinExistence type="predicted"/>
<dbReference type="RefSeq" id="WP_109334563.1">
    <property type="nucleotide sequence ID" value="NZ_CP029360.1"/>
</dbReference>
<evidence type="ECO:0000313" key="3">
    <source>
        <dbReference type="Proteomes" id="UP000245629"/>
    </source>
</evidence>
<dbReference type="Proteomes" id="UP000245629">
    <property type="component" value="Plasmid unnamed5"/>
</dbReference>
<dbReference type="EMBL" id="CP029360">
    <property type="protein sequence ID" value="AWK90342.1"/>
    <property type="molecule type" value="Genomic_DNA"/>
</dbReference>
<dbReference type="AlphaFoldDB" id="A0A2S2D0R5"/>
<geneLocation type="plasmid" evidence="2 3">
    <name>unnamed5</name>
</geneLocation>
<dbReference type="Pfam" id="PF16778">
    <property type="entry name" value="Phage_tail_APC"/>
    <property type="match status" value="1"/>
</dbReference>
<evidence type="ECO:0000259" key="1">
    <source>
        <dbReference type="Pfam" id="PF16778"/>
    </source>
</evidence>
<gene>
    <name evidence="2" type="ORF">DEW08_30465</name>
</gene>
<evidence type="ECO:0000313" key="2">
    <source>
        <dbReference type="EMBL" id="AWK90342.1"/>
    </source>
</evidence>
<dbReference type="Gene3D" id="6.10.140.1310">
    <property type="match status" value="1"/>
</dbReference>
<dbReference type="KEGG" id="azz:DEW08_30465"/>
<keyword evidence="2" id="KW-0614">Plasmid</keyword>
<feature type="domain" description="Phage tail assembly chaperone-like" evidence="1">
    <location>
        <begin position="14"/>
        <end position="71"/>
    </location>
</feature>
<dbReference type="InterPro" id="IPR031893">
    <property type="entry name" value="Phage_tail_APC"/>
</dbReference>
<keyword evidence="3" id="KW-1185">Reference proteome</keyword>
<accession>A0A2S2D0R5</accession>
<organism evidence="2 3">
    <name type="scientific">Azospirillum thermophilum</name>
    <dbReference type="NCBI Taxonomy" id="2202148"/>
    <lineage>
        <taxon>Bacteria</taxon>
        <taxon>Pseudomonadati</taxon>
        <taxon>Pseudomonadota</taxon>
        <taxon>Alphaproteobacteria</taxon>
        <taxon>Rhodospirillales</taxon>
        <taxon>Azospirillaceae</taxon>
        <taxon>Azospirillum</taxon>
    </lineage>
</organism>
<reference evidence="3" key="1">
    <citation type="submission" date="2018-05" db="EMBL/GenBank/DDBJ databases">
        <title>Azospirillum thermophila sp. nov., a novel isolated from hot spring.</title>
        <authorList>
            <person name="Zhao Z."/>
        </authorList>
    </citation>
    <scope>NUCLEOTIDE SEQUENCE [LARGE SCALE GENOMIC DNA]</scope>
    <source>
        <strain evidence="3">CFH 70021</strain>
        <plasmid evidence="3">unnamed5</plasmid>
    </source>
</reference>